<feature type="domain" description="C2H2-type" evidence="7">
    <location>
        <begin position="165"/>
        <end position="188"/>
    </location>
</feature>
<dbReference type="Gene3D" id="3.30.160.60">
    <property type="entry name" value="Classic Zinc Finger"/>
    <property type="match status" value="4"/>
</dbReference>
<dbReference type="Proteomes" id="UP000277580">
    <property type="component" value="Unassembled WGS sequence"/>
</dbReference>
<feature type="domain" description="BED-type" evidence="8">
    <location>
        <begin position="335"/>
        <end position="398"/>
    </location>
</feature>
<feature type="region of interest" description="Disordered" evidence="6">
    <location>
        <begin position="40"/>
        <end position="101"/>
    </location>
</feature>
<feature type="domain" description="C2H2-type" evidence="7">
    <location>
        <begin position="107"/>
        <end position="136"/>
    </location>
</feature>
<reference evidence="9 10" key="1">
    <citation type="journal article" date="2018" name="Nat. Ecol. Evol.">
        <title>Pezizomycetes genomes reveal the molecular basis of ectomycorrhizal truffle lifestyle.</title>
        <authorList>
            <person name="Murat C."/>
            <person name="Payen T."/>
            <person name="Noel B."/>
            <person name="Kuo A."/>
            <person name="Morin E."/>
            <person name="Chen J."/>
            <person name="Kohler A."/>
            <person name="Krizsan K."/>
            <person name="Balestrini R."/>
            <person name="Da Silva C."/>
            <person name="Montanini B."/>
            <person name="Hainaut M."/>
            <person name="Levati E."/>
            <person name="Barry K.W."/>
            <person name="Belfiori B."/>
            <person name="Cichocki N."/>
            <person name="Clum A."/>
            <person name="Dockter R.B."/>
            <person name="Fauchery L."/>
            <person name="Guy J."/>
            <person name="Iotti M."/>
            <person name="Le Tacon F."/>
            <person name="Lindquist E.A."/>
            <person name="Lipzen A."/>
            <person name="Malagnac F."/>
            <person name="Mello A."/>
            <person name="Molinier V."/>
            <person name="Miyauchi S."/>
            <person name="Poulain J."/>
            <person name="Riccioni C."/>
            <person name="Rubini A."/>
            <person name="Sitrit Y."/>
            <person name="Splivallo R."/>
            <person name="Traeger S."/>
            <person name="Wang M."/>
            <person name="Zifcakova L."/>
            <person name="Wipf D."/>
            <person name="Zambonelli A."/>
            <person name="Paolocci F."/>
            <person name="Nowrousian M."/>
            <person name="Ottonello S."/>
            <person name="Baldrian P."/>
            <person name="Spatafora J.W."/>
            <person name="Henrissat B."/>
            <person name="Nagy L.G."/>
            <person name="Aury J.M."/>
            <person name="Wincker P."/>
            <person name="Grigoriev I.V."/>
            <person name="Bonfante P."/>
            <person name="Martin F.M."/>
        </authorList>
    </citation>
    <scope>NUCLEOTIDE SEQUENCE [LARGE SCALE GENOMIC DNA]</scope>
    <source>
        <strain evidence="9 10">CCBAS932</strain>
    </source>
</reference>
<evidence type="ECO:0000256" key="4">
    <source>
        <dbReference type="ARBA" id="ARBA00022833"/>
    </source>
</evidence>
<feature type="compositionally biased region" description="Acidic residues" evidence="6">
    <location>
        <begin position="443"/>
        <end position="465"/>
    </location>
</feature>
<dbReference type="Pfam" id="PF13912">
    <property type="entry name" value="zf-C2H2_6"/>
    <property type="match status" value="1"/>
</dbReference>
<sequence length="497" mass="56606">MSNNYSAEISGFVERDVLGEAPNVNENKNKEVAGTLLTLNKSREETHEDLHESGGTTPAISEIPSPQDHQHAGPSTEPGTVYSFSAPTTSKTKKRPRVRAAPGEKTFLCQIENCGKGYTTNRELKKHGKVHLDTTQSHECNQCDKLFPTKTALNNHKRTAHPAEFKCRLCDKYFGRRVGIRAHIQDDHPELDVANTLVEIEQKEGFDCTVSIFLCNVCPYWHTDKHLFKDHIAKRHKSQGTAATIAKCLAESEERDARFKSYTCTLCMWKTSHMEAIRDHVEAAHPSEDKYQVSAAIIGTTKAEELPYEYEEIYKCHHCHCYTGKSDHALLLHIKDRHEEWDVYELRRRSMIGMDSKDLLPQRGVPWFECNFCQKVRRRVINIKHHVQRVHRDHKENSKDNSGCQPAFWIDLSEAESKVLEEVEVIRRGELEISDDNHKATEYGEDGENSEGYGNDDESGDDEDRNGDGNGNGDEEPISKFRKVDNIRKSKGFSKSV</sequence>
<dbReference type="OrthoDB" id="4748970at2759"/>
<evidence type="ECO:0000313" key="9">
    <source>
        <dbReference type="EMBL" id="RPB14331.1"/>
    </source>
</evidence>
<dbReference type="EMBL" id="ML119118">
    <property type="protein sequence ID" value="RPB14331.1"/>
    <property type="molecule type" value="Genomic_DNA"/>
</dbReference>
<dbReference type="InterPro" id="IPR036236">
    <property type="entry name" value="Znf_C2H2_sf"/>
</dbReference>
<evidence type="ECO:0000259" key="8">
    <source>
        <dbReference type="PROSITE" id="PS50808"/>
    </source>
</evidence>
<feature type="domain" description="C2H2-type" evidence="7">
    <location>
        <begin position="368"/>
        <end position="396"/>
    </location>
</feature>
<dbReference type="PROSITE" id="PS50157">
    <property type="entry name" value="ZINC_FINGER_C2H2_2"/>
    <property type="match status" value="4"/>
</dbReference>
<feature type="compositionally biased region" description="Basic and acidic residues" evidence="6">
    <location>
        <begin position="41"/>
        <end position="52"/>
    </location>
</feature>
<proteinExistence type="predicted"/>
<keyword evidence="3 5" id="KW-0863">Zinc-finger</keyword>
<dbReference type="InParanoid" id="A0A3N4L187"/>
<evidence type="ECO:0008006" key="11">
    <source>
        <dbReference type="Google" id="ProtNLM"/>
    </source>
</evidence>
<dbReference type="AlphaFoldDB" id="A0A3N4L187"/>
<dbReference type="GO" id="GO:0005634">
    <property type="term" value="C:nucleus"/>
    <property type="evidence" value="ECO:0007669"/>
    <property type="project" value="TreeGrafter"/>
</dbReference>
<dbReference type="InterPro" id="IPR013087">
    <property type="entry name" value="Znf_C2H2_type"/>
</dbReference>
<dbReference type="GO" id="GO:0000981">
    <property type="term" value="F:DNA-binding transcription factor activity, RNA polymerase II-specific"/>
    <property type="evidence" value="ECO:0007669"/>
    <property type="project" value="TreeGrafter"/>
</dbReference>
<dbReference type="PANTHER" id="PTHR24408:SF64">
    <property type="entry name" value="LINKING IMMUNITY AND METABOLISM-RELATED"/>
    <property type="match status" value="1"/>
</dbReference>
<dbReference type="PROSITE" id="PS00028">
    <property type="entry name" value="ZINC_FINGER_C2H2_1"/>
    <property type="match status" value="3"/>
</dbReference>
<feature type="region of interest" description="Disordered" evidence="6">
    <location>
        <begin position="436"/>
        <end position="497"/>
    </location>
</feature>
<dbReference type="SUPFAM" id="SSF57667">
    <property type="entry name" value="beta-beta-alpha zinc fingers"/>
    <property type="match status" value="2"/>
</dbReference>
<dbReference type="Pfam" id="PF00096">
    <property type="entry name" value="zf-C2H2"/>
    <property type="match status" value="1"/>
</dbReference>
<dbReference type="SMART" id="SM00355">
    <property type="entry name" value="ZnF_C2H2"/>
    <property type="match status" value="7"/>
</dbReference>
<evidence type="ECO:0000256" key="6">
    <source>
        <dbReference type="SAM" id="MobiDB-lite"/>
    </source>
</evidence>
<keyword evidence="2" id="KW-0677">Repeat</keyword>
<accession>A0A3N4L187</accession>
<evidence type="ECO:0000256" key="5">
    <source>
        <dbReference type="PROSITE-ProRule" id="PRU00042"/>
    </source>
</evidence>
<evidence type="ECO:0000313" key="10">
    <source>
        <dbReference type="Proteomes" id="UP000277580"/>
    </source>
</evidence>
<evidence type="ECO:0000256" key="2">
    <source>
        <dbReference type="ARBA" id="ARBA00022737"/>
    </source>
</evidence>
<name>A0A3N4L187_9PEZI</name>
<dbReference type="GO" id="GO:0008270">
    <property type="term" value="F:zinc ion binding"/>
    <property type="evidence" value="ECO:0007669"/>
    <property type="project" value="UniProtKB-KW"/>
</dbReference>
<dbReference type="STRING" id="1392247.A0A3N4L187"/>
<dbReference type="PROSITE" id="PS50808">
    <property type="entry name" value="ZF_BED"/>
    <property type="match status" value="1"/>
</dbReference>
<evidence type="ECO:0000256" key="3">
    <source>
        <dbReference type="ARBA" id="ARBA00022771"/>
    </source>
</evidence>
<protein>
    <recommendedName>
        <fullName evidence="11">C2H2-type domain-containing protein</fullName>
    </recommendedName>
</protein>
<organism evidence="9 10">
    <name type="scientific">Morchella conica CCBAS932</name>
    <dbReference type="NCBI Taxonomy" id="1392247"/>
    <lineage>
        <taxon>Eukaryota</taxon>
        <taxon>Fungi</taxon>
        <taxon>Dikarya</taxon>
        <taxon>Ascomycota</taxon>
        <taxon>Pezizomycotina</taxon>
        <taxon>Pezizomycetes</taxon>
        <taxon>Pezizales</taxon>
        <taxon>Morchellaceae</taxon>
        <taxon>Morchella</taxon>
    </lineage>
</organism>
<feature type="compositionally biased region" description="Basic and acidic residues" evidence="6">
    <location>
        <begin position="477"/>
        <end position="488"/>
    </location>
</feature>
<keyword evidence="10" id="KW-1185">Reference proteome</keyword>
<feature type="domain" description="C2H2-type" evidence="7">
    <location>
        <begin position="138"/>
        <end position="166"/>
    </location>
</feature>
<dbReference type="PANTHER" id="PTHR24408">
    <property type="entry name" value="ZINC FINGER PROTEIN"/>
    <property type="match status" value="1"/>
</dbReference>
<keyword evidence="1" id="KW-0479">Metal-binding</keyword>
<keyword evidence="4" id="KW-0862">Zinc</keyword>
<gene>
    <name evidence="9" type="ORF">P167DRAFT_572483</name>
</gene>
<dbReference type="GO" id="GO:0043565">
    <property type="term" value="F:sequence-specific DNA binding"/>
    <property type="evidence" value="ECO:0007669"/>
    <property type="project" value="TreeGrafter"/>
</dbReference>
<evidence type="ECO:0000256" key="1">
    <source>
        <dbReference type="ARBA" id="ARBA00022723"/>
    </source>
</evidence>
<evidence type="ECO:0000259" key="7">
    <source>
        <dbReference type="PROSITE" id="PS50157"/>
    </source>
</evidence>
<dbReference type="InterPro" id="IPR003656">
    <property type="entry name" value="Znf_BED"/>
</dbReference>